<accession>A0A8R1V0I5</accession>
<evidence type="ECO:0000256" key="1">
    <source>
        <dbReference type="SAM" id="MobiDB-lite"/>
    </source>
</evidence>
<reference evidence="3" key="1">
    <citation type="journal article" date="2008" name="Nat. Genet.">
        <title>The Pristionchus pacificus genome provides a unique perspective on nematode lifestyle and parasitism.</title>
        <authorList>
            <person name="Dieterich C."/>
            <person name="Clifton S.W."/>
            <person name="Schuster L.N."/>
            <person name="Chinwalla A."/>
            <person name="Delehaunty K."/>
            <person name="Dinkelacker I."/>
            <person name="Fulton L."/>
            <person name="Fulton R."/>
            <person name="Godfrey J."/>
            <person name="Minx P."/>
            <person name="Mitreva M."/>
            <person name="Roeseler W."/>
            <person name="Tian H."/>
            <person name="Witte H."/>
            <person name="Yang S.P."/>
            <person name="Wilson R.K."/>
            <person name="Sommer R.J."/>
        </authorList>
    </citation>
    <scope>NUCLEOTIDE SEQUENCE [LARGE SCALE GENOMIC DNA]</scope>
    <source>
        <strain evidence="3">PS312</strain>
    </source>
</reference>
<dbReference type="EnsemblMetazoa" id="PPA43674.1">
    <property type="protein sequence ID" value="PPA43674.1"/>
    <property type="gene ID" value="WBGene00282043"/>
</dbReference>
<name>A0A2A6C684_PRIPA</name>
<dbReference type="AlphaFoldDB" id="A0A2A6C684"/>
<organism evidence="2 3">
    <name type="scientific">Pristionchus pacificus</name>
    <name type="common">Parasitic nematode worm</name>
    <dbReference type="NCBI Taxonomy" id="54126"/>
    <lineage>
        <taxon>Eukaryota</taxon>
        <taxon>Metazoa</taxon>
        <taxon>Ecdysozoa</taxon>
        <taxon>Nematoda</taxon>
        <taxon>Chromadorea</taxon>
        <taxon>Rhabditida</taxon>
        <taxon>Rhabditina</taxon>
        <taxon>Diplogasteromorpha</taxon>
        <taxon>Diplogasteroidea</taxon>
        <taxon>Neodiplogasteridae</taxon>
        <taxon>Pristionchus</taxon>
    </lineage>
</organism>
<feature type="compositionally biased region" description="Low complexity" evidence="1">
    <location>
        <begin position="170"/>
        <end position="179"/>
    </location>
</feature>
<reference evidence="2" key="2">
    <citation type="submission" date="2022-06" db="UniProtKB">
        <authorList>
            <consortium name="EnsemblMetazoa"/>
        </authorList>
    </citation>
    <scope>IDENTIFICATION</scope>
    <source>
        <strain evidence="2">PS312</strain>
    </source>
</reference>
<evidence type="ECO:0000313" key="2">
    <source>
        <dbReference type="EnsemblMetazoa" id="PPA43674.1"/>
    </source>
</evidence>
<accession>A0A2A6C684</accession>
<gene>
    <name evidence="2" type="primary">WBGene00282043</name>
</gene>
<proteinExistence type="predicted"/>
<protein>
    <submittedName>
        <fullName evidence="2">Uncharacterized protein</fullName>
    </submittedName>
</protein>
<sequence length="204" mass="22497">MTDKRPMTLQGVTSEHNREIRTSLSRHLAAALGAAQGGRRNDHVDDVEDESAACEPERVALGERFKLLTDPIDAVEDGVECDCDGEKDDSEQSEDGEWMENRYYVQNLGFFVARGGEVIAVVVRGERVNAPIVSQNIAPVQNDDKLVRDDDLNINVPSFDDDIEDIDAPTSTASTATKTKITRPARNTANTSPRPARAMKKPRF</sequence>
<keyword evidence="3" id="KW-1185">Reference proteome</keyword>
<feature type="region of interest" description="Disordered" evidence="1">
    <location>
        <begin position="163"/>
        <end position="204"/>
    </location>
</feature>
<evidence type="ECO:0000313" key="3">
    <source>
        <dbReference type="Proteomes" id="UP000005239"/>
    </source>
</evidence>
<dbReference type="Proteomes" id="UP000005239">
    <property type="component" value="Unassembled WGS sequence"/>
</dbReference>